<dbReference type="EMBL" id="JAHRHY010000002">
    <property type="protein sequence ID" value="KAG9071524.1"/>
    <property type="molecule type" value="Genomic_DNA"/>
</dbReference>
<organism evidence="2 3">
    <name type="scientific">Linnemannia hyalina</name>
    <dbReference type="NCBI Taxonomy" id="64524"/>
    <lineage>
        <taxon>Eukaryota</taxon>
        <taxon>Fungi</taxon>
        <taxon>Fungi incertae sedis</taxon>
        <taxon>Mucoromycota</taxon>
        <taxon>Mortierellomycotina</taxon>
        <taxon>Mortierellomycetes</taxon>
        <taxon>Mortierellales</taxon>
        <taxon>Mortierellaceae</taxon>
        <taxon>Linnemannia</taxon>
    </lineage>
</organism>
<feature type="compositionally biased region" description="Basic residues" evidence="1">
    <location>
        <begin position="67"/>
        <end position="76"/>
    </location>
</feature>
<dbReference type="Proteomes" id="UP000707451">
    <property type="component" value="Unassembled WGS sequence"/>
</dbReference>
<proteinExistence type="predicted"/>
<comment type="caution">
    <text evidence="2">The sequence shown here is derived from an EMBL/GenBank/DDBJ whole genome shotgun (WGS) entry which is preliminary data.</text>
</comment>
<keyword evidence="3" id="KW-1185">Reference proteome</keyword>
<reference evidence="2" key="1">
    <citation type="submission" date="2021-06" db="EMBL/GenBank/DDBJ databases">
        <title>Genome Sequence of Mortierella hyaline Strain SCG-10, a Cold-Adapted, Nitrate-Reducing Fungus Isolated from Soil in Minnesota, USA.</title>
        <authorList>
            <person name="Aldossari N."/>
        </authorList>
    </citation>
    <scope>NUCLEOTIDE SEQUENCE</scope>
    <source>
        <strain evidence="2">SCG-10</strain>
    </source>
</reference>
<feature type="region of interest" description="Disordered" evidence="1">
    <location>
        <begin position="57"/>
        <end position="114"/>
    </location>
</feature>
<sequence length="285" mass="30903">MVSGLSTGSSNGGHPQYCSFFSESVHLASAIALAGESELFSGYSSKDEHELRELHRIPEKPENLTYSHKRKIKHASRQQNKENAPSKSTQENDNSKTTTTTTTAVAQQSDPQKALNTTIFTSSGQRLPPGAVATPISNIGRPLLRRKGLNAAVTSESHAETTIVRGYEASATTGRNPQDARGVGSKEAASIEEDPKPDDDRKGPSDETLSVAAGGQHLAAIRATIEQYRKLQMSKVDDDEEEDDVDGETDDSWMYEKPQAEFNCNVVVASSPLEPACRNIKTRCI</sequence>
<feature type="region of interest" description="Disordered" evidence="1">
    <location>
        <begin position="232"/>
        <end position="251"/>
    </location>
</feature>
<evidence type="ECO:0000313" key="2">
    <source>
        <dbReference type="EMBL" id="KAG9071524.1"/>
    </source>
</evidence>
<gene>
    <name evidence="2" type="ORF">KI688_005736</name>
</gene>
<evidence type="ECO:0000313" key="3">
    <source>
        <dbReference type="Proteomes" id="UP000707451"/>
    </source>
</evidence>
<feature type="region of interest" description="Disordered" evidence="1">
    <location>
        <begin position="152"/>
        <end position="216"/>
    </location>
</feature>
<feature type="compositionally biased region" description="Polar residues" evidence="1">
    <location>
        <begin position="77"/>
        <end position="96"/>
    </location>
</feature>
<feature type="compositionally biased region" description="Polar residues" evidence="1">
    <location>
        <begin position="104"/>
        <end position="114"/>
    </location>
</feature>
<name>A0A9P7Y1H0_9FUNG</name>
<evidence type="ECO:0000256" key="1">
    <source>
        <dbReference type="SAM" id="MobiDB-lite"/>
    </source>
</evidence>
<dbReference type="AlphaFoldDB" id="A0A9P7Y1H0"/>
<feature type="compositionally biased region" description="Acidic residues" evidence="1">
    <location>
        <begin position="237"/>
        <end position="251"/>
    </location>
</feature>
<accession>A0A9P7Y1H0</accession>
<protein>
    <submittedName>
        <fullName evidence="2">Uncharacterized protein</fullName>
    </submittedName>
</protein>
<dbReference type="OrthoDB" id="10648495at2759"/>